<dbReference type="EMBL" id="MTKT01002893">
    <property type="protein sequence ID" value="OWM77023.1"/>
    <property type="molecule type" value="Genomic_DNA"/>
</dbReference>
<organism evidence="2 3">
    <name type="scientific">Punica granatum</name>
    <name type="common">Pomegranate</name>
    <dbReference type="NCBI Taxonomy" id="22663"/>
    <lineage>
        <taxon>Eukaryota</taxon>
        <taxon>Viridiplantae</taxon>
        <taxon>Streptophyta</taxon>
        <taxon>Embryophyta</taxon>
        <taxon>Tracheophyta</taxon>
        <taxon>Spermatophyta</taxon>
        <taxon>Magnoliopsida</taxon>
        <taxon>eudicotyledons</taxon>
        <taxon>Gunneridae</taxon>
        <taxon>Pentapetalae</taxon>
        <taxon>rosids</taxon>
        <taxon>malvids</taxon>
        <taxon>Myrtales</taxon>
        <taxon>Lythraceae</taxon>
        <taxon>Punica</taxon>
    </lineage>
</organism>
<evidence type="ECO:0000313" key="2">
    <source>
        <dbReference type="EMBL" id="OWM77023.1"/>
    </source>
</evidence>
<gene>
    <name evidence="2" type="ORF">CDL15_Pgr010111</name>
</gene>
<feature type="compositionally biased region" description="Low complexity" evidence="1">
    <location>
        <begin position="21"/>
        <end position="32"/>
    </location>
</feature>
<sequence>MDPRRPKRLTAILREVRPRGSRASSSPCRSPPLGSDPRVHADLLHSDPTLPTLDMHVNTMYEHE</sequence>
<comment type="caution">
    <text evidence="2">The sequence shown here is derived from an EMBL/GenBank/DDBJ whole genome shotgun (WGS) entry which is preliminary data.</text>
</comment>
<dbReference type="AlphaFoldDB" id="A0A218WWN0"/>
<proteinExistence type="predicted"/>
<evidence type="ECO:0000256" key="1">
    <source>
        <dbReference type="SAM" id="MobiDB-lite"/>
    </source>
</evidence>
<reference evidence="3" key="1">
    <citation type="journal article" date="2017" name="Plant J.">
        <title>The pomegranate (Punica granatum L.) genome and the genomics of punicalagin biosynthesis.</title>
        <authorList>
            <person name="Qin G."/>
            <person name="Xu C."/>
            <person name="Ming R."/>
            <person name="Tang H."/>
            <person name="Guyot R."/>
            <person name="Kramer E.M."/>
            <person name="Hu Y."/>
            <person name="Yi X."/>
            <person name="Qi Y."/>
            <person name="Xu X."/>
            <person name="Gao Z."/>
            <person name="Pan H."/>
            <person name="Jian J."/>
            <person name="Tian Y."/>
            <person name="Yue Z."/>
            <person name="Xu Y."/>
        </authorList>
    </citation>
    <scope>NUCLEOTIDE SEQUENCE [LARGE SCALE GENOMIC DNA]</scope>
    <source>
        <strain evidence="3">cv. Dabenzi</strain>
    </source>
</reference>
<name>A0A218WWN0_PUNGR</name>
<evidence type="ECO:0000313" key="3">
    <source>
        <dbReference type="Proteomes" id="UP000197138"/>
    </source>
</evidence>
<accession>A0A218WWN0</accession>
<protein>
    <submittedName>
        <fullName evidence="2">Uncharacterized protein</fullName>
    </submittedName>
</protein>
<feature type="region of interest" description="Disordered" evidence="1">
    <location>
        <begin position="1"/>
        <end position="50"/>
    </location>
</feature>
<dbReference type="Proteomes" id="UP000197138">
    <property type="component" value="Unassembled WGS sequence"/>
</dbReference>